<organism evidence="11 12">
    <name type="scientific">Natrarchaeobaculum aegyptiacum</name>
    <dbReference type="NCBI Taxonomy" id="745377"/>
    <lineage>
        <taxon>Archaea</taxon>
        <taxon>Methanobacteriati</taxon>
        <taxon>Methanobacteriota</taxon>
        <taxon>Stenosarchaea group</taxon>
        <taxon>Halobacteria</taxon>
        <taxon>Halobacteriales</taxon>
        <taxon>Natrialbaceae</taxon>
        <taxon>Natrarchaeobaculum</taxon>
    </lineage>
</organism>
<dbReference type="InterPro" id="IPR050736">
    <property type="entry name" value="Sensor_HK_Regulatory"/>
</dbReference>
<dbReference type="SUPFAM" id="SSF47384">
    <property type="entry name" value="Homodimeric domain of signal transducing histidine kinase"/>
    <property type="match status" value="1"/>
</dbReference>
<dbReference type="InterPro" id="IPR036890">
    <property type="entry name" value="HATPase_C_sf"/>
</dbReference>
<dbReference type="SUPFAM" id="SSF55874">
    <property type="entry name" value="ATPase domain of HSP90 chaperone/DNA topoisomerase II/histidine kinase"/>
    <property type="match status" value="1"/>
</dbReference>
<name>A0A2Z2HY76_9EURY</name>
<dbReference type="PANTHER" id="PTHR43711">
    <property type="entry name" value="TWO-COMPONENT HISTIDINE KINASE"/>
    <property type="match status" value="1"/>
</dbReference>
<dbReference type="GO" id="GO:0000155">
    <property type="term" value="F:phosphorelay sensor kinase activity"/>
    <property type="evidence" value="ECO:0007669"/>
    <property type="project" value="InterPro"/>
</dbReference>
<keyword evidence="3" id="KW-0597">Phosphoprotein</keyword>
<dbReference type="InterPro" id="IPR001789">
    <property type="entry name" value="Sig_transdc_resp-reg_receiver"/>
</dbReference>
<dbReference type="InterPro" id="IPR003018">
    <property type="entry name" value="GAF"/>
</dbReference>
<evidence type="ECO:0000313" key="12">
    <source>
        <dbReference type="Proteomes" id="UP000250088"/>
    </source>
</evidence>
<dbReference type="AlphaFoldDB" id="A0A2Z2HY76"/>
<evidence type="ECO:0000256" key="5">
    <source>
        <dbReference type="ARBA" id="ARBA00022777"/>
    </source>
</evidence>
<dbReference type="SUPFAM" id="SSF55781">
    <property type="entry name" value="GAF domain-like"/>
    <property type="match status" value="1"/>
</dbReference>
<dbReference type="PROSITE" id="PS50110">
    <property type="entry name" value="RESPONSE_REGULATORY"/>
    <property type="match status" value="1"/>
</dbReference>
<keyword evidence="12" id="KW-1185">Reference proteome</keyword>
<comment type="caution">
    <text evidence="7">Lacks conserved residue(s) required for the propagation of feature annotation.</text>
</comment>
<evidence type="ECO:0000256" key="3">
    <source>
        <dbReference type="ARBA" id="ARBA00022553"/>
    </source>
</evidence>
<keyword evidence="5" id="KW-0418">Kinase</keyword>
<dbReference type="CDD" id="cd00082">
    <property type="entry name" value="HisKA"/>
    <property type="match status" value="1"/>
</dbReference>
<dbReference type="InterPro" id="IPR003594">
    <property type="entry name" value="HATPase_dom"/>
</dbReference>
<dbReference type="CDD" id="cd00075">
    <property type="entry name" value="HATPase"/>
    <property type="match status" value="1"/>
</dbReference>
<evidence type="ECO:0000256" key="8">
    <source>
        <dbReference type="SAM" id="MobiDB-lite"/>
    </source>
</evidence>
<reference evidence="12" key="1">
    <citation type="submission" date="2017-02" db="EMBL/GenBank/DDBJ databases">
        <title>Natronthermophilus aegyptiacus gen. nov.,sp. nov., an aerobic, extremely halophilic alkalithermophilic archaeon isolated from the athalassohaline Wadi An Natrun, Egypt.</title>
        <authorList>
            <person name="Zhao B."/>
        </authorList>
    </citation>
    <scope>NUCLEOTIDE SEQUENCE [LARGE SCALE GENOMIC DNA]</scope>
    <source>
        <strain evidence="12">JW/NM-HA 15</strain>
    </source>
</reference>
<keyword evidence="4" id="KW-0808">Transferase</keyword>
<dbReference type="InterPro" id="IPR003661">
    <property type="entry name" value="HisK_dim/P_dom"/>
</dbReference>
<dbReference type="Gene3D" id="3.30.565.10">
    <property type="entry name" value="Histidine kinase-like ATPase, C-terminal domain"/>
    <property type="match status" value="1"/>
</dbReference>
<gene>
    <name evidence="11" type="ORF">B1756_16090</name>
</gene>
<dbReference type="Pfam" id="PF02518">
    <property type="entry name" value="HATPase_c"/>
    <property type="match status" value="1"/>
</dbReference>
<dbReference type="SMART" id="SM00065">
    <property type="entry name" value="GAF"/>
    <property type="match status" value="1"/>
</dbReference>
<feature type="domain" description="Histidine kinase" evidence="9">
    <location>
        <begin position="334"/>
        <end position="533"/>
    </location>
</feature>
<evidence type="ECO:0000259" key="10">
    <source>
        <dbReference type="PROSITE" id="PS50110"/>
    </source>
</evidence>
<accession>A0A2Z2HY76</accession>
<dbReference type="SMART" id="SM00387">
    <property type="entry name" value="HATPase_c"/>
    <property type="match status" value="1"/>
</dbReference>
<dbReference type="PROSITE" id="PS50109">
    <property type="entry name" value="HIS_KIN"/>
    <property type="match status" value="1"/>
</dbReference>
<feature type="region of interest" description="Disordered" evidence="8">
    <location>
        <begin position="233"/>
        <end position="252"/>
    </location>
</feature>
<dbReference type="InterPro" id="IPR036097">
    <property type="entry name" value="HisK_dim/P_sf"/>
</dbReference>
<dbReference type="KEGG" id="naj:B1756_16090"/>
<evidence type="ECO:0000256" key="6">
    <source>
        <dbReference type="ARBA" id="ARBA00023012"/>
    </source>
</evidence>
<comment type="catalytic activity">
    <reaction evidence="1">
        <text>ATP + protein L-histidine = ADP + protein N-phospho-L-histidine.</text>
        <dbReference type="EC" id="2.7.13.3"/>
    </reaction>
</comment>
<dbReference type="PANTHER" id="PTHR43711:SF1">
    <property type="entry name" value="HISTIDINE KINASE 1"/>
    <property type="match status" value="1"/>
</dbReference>
<dbReference type="Gene3D" id="3.30.450.40">
    <property type="match status" value="1"/>
</dbReference>
<evidence type="ECO:0000256" key="7">
    <source>
        <dbReference type="PROSITE-ProRule" id="PRU00169"/>
    </source>
</evidence>
<dbReference type="Pfam" id="PF00512">
    <property type="entry name" value="HisKA"/>
    <property type="match status" value="1"/>
</dbReference>
<protein>
    <recommendedName>
        <fullName evidence="2">histidine kinase</fullName>
        <ecNumber evidence="2">2.7.13.3</ecNumber>
    </recommendedName>
</protein>
<feature type="domain" description="Response regulatory" evidence="10">
    <location>
        <begin position="1"/>
        <end position="121"/>
    </location>
</feature>
<dbReference type="Gene3D" id="1.10.287.130">
    <property type="match status" value="1"/>
</dbReference>
<sequence length="543" mass="59979">MYVDSDDDASTAVVDALAPSYPVDTARSLEAAESLLDRQIDCVVVTVDFLEGRDDPAAFFDCLERADPDTPVLLFGSTQDVDLLEQLLSVPRASVVTRTANGGVPKTDDLDDLLYALEEHYERSISDVRETVLEIARSLMSAAPDEIDVEVEWGLKLIGRRLDADRCLVFEYEGSSLDHRYSWSRTNHQERIGTIPTSRFPGFETALESFETFAIPADSRNGPEIEVPEGFVGTIHSNPDPDPDLESGRQDPEGHRVRYLADRDVESLLAVPIVVNWELEGVLAIEQETSRRWPYSLRQQVKTLAELIGYTLERERRRAELARHNDRLERFTAVVSHDLRNPLSVLTGYAELIEETGDPRYVDDVLESANRMEAMIDDLLELARDGADVDEFRTVDLDDLVTSAWNGVDTDGATLETVDLGTLECDPGRLRQVLENLFRNAVEHGSNPHDDGPGRVRIRVEGTADGFAVEDDGPGIPPDKRDLVFEEGFTGQDGTGLGLSIVETVVTGHGWTVTVTDGDLGGARFEFDTSGDVGPTRGTRGGY</sequence>
<dbReference type="InterPro" id="IPR005467">
    <property type="entry name" value="His_kinase_dom"/>
</dbReference>
<evidence type="ECO:0000259" key="9">
    <source>
        <dbReference type="PROSITE" id="PS50109"/>
    </source>
</evidence>
<dbReference type="PRINTS" id="PR00344">
    <property type="entry name" value="BCTRLSENSOR"/>
</dbReference>
<dbReference type="SMART" id="SM00388">
    <property type="entry name" value="HisKA"/>
    <property type="match status" value="1"/>
</dbReference>
<dbReference type="Pfam" id="PF01590">
    <property type="entry name" value="GAF"/>
    <property type="match status" value="1"/>
</dbReference>
<dbReference type="InterPro" id="IPR004358">
    <property type="entry name" value="Sig_transdc_His_kin-like_C"/>
</dbReference>
<keyword evidence="6" id="KW-0902">Two-component regulatory system</keyword>
<evidence type="ECO:0000313" key="11">
    <source>
        <dbReference type="EMBL" id="ARS91893.1"/>
    </source>
</evidence>
<dbReference type="EMBL" id="CP019893">
    <property type="protein sequence ID" value="ARS91893.1"/>
    <property type="molecule type" value="Genomic_DNA"/>
</dbReference>
<evidence type="ECO:0000256" key="2">
    <source>
        <dbReference type="ARBA" id="ARBA00012438"/>
    </source>
</evidence>
<proteinExistence type="predicted"/>
<evidence type="ECO:0000256" key="4">
    <source>
        <dbReference type="ARBA" id="ARBA00022679"/>
    </source>
</evidence>
<evidence type="ECO:0000256" key="1">
    <source>
        <dbReference type="ARBA" id="ARBA00000085"/>
    </source>
</evidence>
<dbReference type="Proteomes" id="UP000250088">
    <property type="component" value="Chromosome"/>
</dbReference>
<dbReference type="InterPro" id="IPR029016">
    <property type="entry name" value="GAF-like_dom_sf"/>
</dbReference>
<dbReference type="EC" id="2.7.13.3" evidence="2"/>